<name>A0A1H1PLS6_9GAMM</name>
<reference evidence="2" key="1">
    <citation type="submission" date="2016-10" db="EMBL/GenBank/DDBJ databases">
        <authorList>
            <person name="Varghese N."/>
            <person name="Submissions S."/>
        </authorList>
    </citation>
    <scope>NUCLEOTIDE SEQUENCE [LARGE SCALE GENOMIC DNA]</scope>
    <source>
        <strain evidence="2">NRRL B-51270</strain>
    </source>
</reference>
<evidence type="ECO:0000313" key="2">
    <source>
        <dbReference type="Proteomes" id="UP000243207"/>
    </source>
</evidence>
<dbReference type="Proteomes" id="UP000243207">
    <property type="component" value="Chromosome I"/>
</dbReference>
<keyword evidence="2" id="KW-1185">Reference proteome</keyword>
<evidence type="ECO:0008006" key="3">
    <source>
        <dbReference type="Google" id="ProtNLM"/>
    </source>
</evidence>
<gene>
    <name evidence="1" type="ORF">SAMN05216421_0944</name>
</gene>
<proteinExistence type="predicted"/>
<protein>
    <recommendedName>
        <fullName evidence="3">Thioredoxin</fullName>
    </recommendedName>
</protein>
<organism evidence="1 2">
    <name type="scientific">Halopseudomonas xinjiangensis</name>
    <dbReference type="NCBI Taxonomy" id="487184"/>
    <lineage>
        <taxon>Bacteria</taxon>
        <taxon>Pseudomonadati</taxon>
        <taxon>Pseudomonadota</taxon>
        <taxon>Gammaproteobacteria</taxon>
        <taxon>Pseudomonadales</taxon>
        <taxon>Pseudomonadaceae</taxon>
        <taxon>Halopseudomonas</taxon>
    </lineage>
</organism>
<dbReference type="STRING" id="487184.SAMN05216421_0944"/>
<evidence type="ECO:0000313" key="1">
    <source>
        <dbReference type="EMBL" id="SDS12060.1"/>
    </source>
</evidence>
<sequence>MRQKAALISPADSACLPNGTCYKQGMTTHNLLPALPDGLIVIVKRACPTCSLIEPVLAQLSDSGIPITVVAQDVADFSAGHARQIDDTDLAWSWSLECEIVPTLIRRDHGAEIERTYGWFREDWERISGCTALGADLPASRPGCGSKTQDPGVSDRLAIRFGAVSFASREVEIGDSEDPIEACFDRGWSDGLPVVPPTPERVYRMLQGTARKPEEVLGLMPPDLVPCTVEKVAINAVMAGCKPEYMPVVLAAVEAALIDEFGMHGLLCTTMFAGPLVLVNGPAATQIGMNSGVNALGQGNRANASIGRALQLVVRNVGGGRPGEIDRATLGTPGKYTFCFAEAEDGEWDSLAVERGFGKDQSVVTLFAAEGVQGILDQKSRTPESLARSFALSLRAVDHYKLAMHGDAMLVVSPEHARVFLDAGWSKARLREELDKLLVMPGKDLVVGADGIAEGMPANFASADIPKFRPGGLLIVRAGGPAGLFSAVIAGWAASGPTGSTPVSKEVTA</sequence>
<dbReference type="AlphaFoldDB" id="A0A1H1PLS6"/>
<dbReference type="EMBL" id="LT629736">
    <property type="protein sequence ID" value="SDS12060.1"/>
    <property type="molecule type" value="Genomic_DNA"/>
</dbReference>
<accession>A0A1H1PLS6</accession>